<reference evidence="4" key="1">
    <citation type="journal article" date="2019" name="Int. J. Syst. Evol. Microbiol.">
        <title>The Global Catalogue of Microorganisms (GCM) 10K type strain sequencing project: providing services to taxonomists for standard genome sequencing and annotation.</title>
        <authorList>
            <consortium name="The Broad Institute Genomics Platform"/>
            <consortium name="The Broad Institute Genome Sequencing Center for Infectious Disease"/>
            <person name="Wu L."/>
            <person name="Ma J."/>
        </authorList>
    </citation>
    <scope>NUCLEOTIDE SEQUENCE [LARGE SCALE GENOMIC DNA]</scope>
    <source>
        <strain evidence="4">NBRC 104970</strain>
    </source>
</reference>
<dbReference type="CDD" id="cd00570">
    <property type="entry name" value="GST_N_family"/>
    <property type="match status" value="1"/>
</dbReference>
<dbReference type="PANTHER" id="PTHR44051:SF8">
    <property type="entry name" value="GLUTATHIONE S-TRANSFERASE GSTA"/>
    <property type="match status" value="1"/>
</dbReference>
<dbReference type="InterPro" id="IPR004046">
    <property type="entry name" value="GST_C"/>
</dbReference>
<dbReference type="Pfam" id="PF00043">
    <property type="entry name" value="GST_C"/>
    <property type="match status" value="1"/>
</dbReference>
<keyword evidence="4" id="KW-1185">Reference proteome</keyword>
<evidence type="ECO:0000313" key="3">
    <source>
        <dbReference type="EMBL" id="GLS05611.1"/>
    </source>
</evidence>
<dbReference type="EMBL" id="BSOZ01000055">
    <property type="protein sequence ID" value="GLS05611.1"/>
    <property type="molecule type" value="Genomic_DNA"/>
</dbReference>
<evidence type="ECO:0000313" key="4">
    <source>
        <dbReference type="Proteomes" id="UP001156836"/>
    </source>
</evidence>
<proteinExistence type="predicted"/>
<dbReference type="InterPro" id="IPR036249">
    <property type="entry name" value="Thioredoxin-like_sf"/>
</dbReference>
<dbReference type="RefSeq" id="WP_040431131.1">
    <property type="nucleotide sequence ID" value="NZ_BSOZ01000055.1"/>
</dbReference>
<name>A0ABQ6BWA8_9NEIS</name>
<dbReference type="Gene3D" id="1.20.1050.10">
    <property type="match status" value="1"/>
</dbReference>
<dbReference type="InterPro" id="IPR004045">
    <property type="entry name" value="Glutathione_S-Trfase_N"/>
</dbReference>
<gene>
    <name evidence="3" type="ORF">GCM10007860_27680</name>
</gene>
<feature type="domain" description="GST N-terminal" evidence="1">
    <location>
        <begin position="1"/>
        <end position="80"/>
    </location>
</feature>
<dbReference type="SFLD" id="SFLDG00358">
    <property type="entry name" value="Main_(cytGST)"/>
    <property type="match status" value="1"/>
</dbReference>
<sequence>MLVLHYHPLSSYCWKMLIALYEKDLPFEARLVNLGDPQAKADFRCLWPTAKIPLLQDGERLIPETSIQIEYLDRHQPGAVRLLPADPDALLEVRLWDRLFDLYVMNPMQRFVAQRLRPEATRDPLASDAVLDELLMAYRLIELRLGTGTWAVGETFSLADCAAAPSLFYAAIVQPFPAAHPVLSGYFERLMARPSVRRVIREAQPWFKYFPLREAMPERFLGAL</sequence>
<dbReference type="InterPro" id="IPR010987">
    <property type="entry name" value="Glutathione-S-Trfase_C-like"/>
</dbReference>
<dbReference type="SUPFAM" id="SSF52833">
    <property type="entry name" value="Thioredoxin-like"/>
    <property type="match status" value="1"/>
</dbReference>
<protein>
    <submittedName>
        <fullName evidence="3">Glutathione S-transferase</fullName>
    </submittedName>
</protein>
<dbReference type="PANTHER" id="PTHR44051">
    <property type="entry name" value="GLUTATHIONE S-TRANSFERASE-RELATED"/>
    <property type="match status" value="1"/>
</dbReference>
<dbReference type="InterPro" id="IPR040079">
    <property type="entry name" value="Glutathione_S-Trfase"/>
</dbReference>
<dbReference type="Pfam" id="PF13417">
    <property type="entry name" value="GST_N_3"/>
    <property type="match status" value="1"/>
</dbReference>
<dbReference type="SFLD" id="SFLDS00019">
    <property type="entry name" value="Glutathione_Transferase_(cytos"/>
    <property type="match status" value="1"/>
</dbReference>
<accession>A0ABQ6BWA8</accession>
<dbReference type="PROSITE" id="PS50404">
    <property type="entry name" value="GST_NTER"/>
    <property type="match status" value="1"/>
</dbReference>
<comment type="caution">
    <text evidence="3">The sequence shown here is derived from an EMBL/GenBank/DDBJ whole genome shotgun (WGS) entry which is preliminary data.</text>
</comment>
<dbReference type="CDD" id="cd00299">
    <property type="entry name" value="GST_C_family"/>
    <property type="match status" value="1"/>
</dbReference>
<feature type="domain" description="GST C-terminal" evidence="2">
    <location>
        <begin position="86"/>
        <end position="212"/>
    </location>
</feature>
<dbReference type="InterPro" id="IPR036282">
    <property type="entry name" value="Glutathione-S-Trfase_C_sf"/>
</dbReference>
<evidence type="ECO:0000259" key="1">
    <source>
        <dbReference type="PROSITE" id="PS50404"/>
    </source>
</evidence>
<dbReference type="Proteomes" id="UP001156836">
    <property type="component" value="Unassembled WGS sequence"/>
</dbReference>
<dbReference type="SUPFAM" id="SSF47616">
    <property type="entry name" value="GST C-terminal domain-like"/>
    <property type="match status" value="1"/>
</dbReference>
<dbReference type="PROSITE" id="PS50405">
    <property type="entry name" value="GST_CTER"/>
    <property type="match status" value="1"/>
</dbReference>
<dbReference type="Gene3D" id="3.40.30.10">
    <property type="entry name" value="Glutaredoxin"/>
    <property type="match status" value="1"/>
</dbReference>
<organism evidence="3 4">
    <name type="scientific">Chitiniphilus shinanonensis</name>
    <dbReference type="NCBI Taxonomy" id="553088"/>
    <lineage>
        <taxon>Bacteria</taxon>
        <taxon>Pseudomonadati</taxon>
        <taxon>Pseudomonadota</taxon>
        <taxon>Betaproteobacteria</taxon>
        <taxon>Neisseriales</taxon>
        <taxon>Chitinibacteraceae</taxon>
        <taxon>Chitiniphilus</taxon>
    </lineage>
</organism>
<evidence type="ECO:0000259" key="2">
    <source>
        <dbReference type="PROSITE" id="PS50405"/>
    </source>
</evidence>